<dbReference type="Gene3D" id="3.40.190.10">
    <property type="entry name" value="Periplasmic binding protein-like II"/>
    <property type="match status" value="1"/>
</dbReference>
<dbReference type="SUPFAM" id="SSF46785">
    <property type="entry name" value="Winged helix' DNA-binding domain"/>
    <property type="match status" value="1"/>
</dbReference>
<dbReference type="RefSeq" id="WP_378478687.1">
    <property type="nucleotide sequence ID" value="NZ_JBHUIW010000018.1"/>
</dbReference>
<dbReference type="Gene3D" id="1.10.10.10">
    <property type="entry name" value="Winged helix-like DNA-binding domain superfamily/Winged helix DNA-binding domain"/>
    <property type="match status" value="1"/>
</dbReference>
<dbReference type="PROSITE" id="PS50931">
    <property type="entry name" value="HTH_LYSR"/>
    <property type="match status" value="1"/>
</dbReference>
<evidence type="ECO:0000259" key="5">
    <source>
        <dbReference type="PROSITE" id="PS50931"/>
    </source>
</evidence>
<evidence type="ECO:0000313" key="6">
    <source>
        <dbReference type="EMBL" id="MFD2183527.1"/>
    </source>
</evidence>
<dbReference type="Pfam" id="PF03466">
    <property type="entry name" value="LysR_substrate"/>
    <property type="match status" value="1"/>
</dbReference>
<protein>
    <submittedName>
        <fullName evidence="6">LysR family transcriptional regulator</fullName>
    </submittedName>
</protein>
<reference evidence="7" key="1">
    <citation type="journal article" date="2019" name="Int. J. Syst. Evol. Microbiol.">
        <title>The Global Catalogue of Microorganisms (GCM) 10K type strain sequencing project: providing services to taxonomists for standard genome sequencing and annotation.</title>
        <authorList>
            <consortium name="The Broad Institute Genomics Platform"/>
            <consortium name="The Broad Institute Genome Sequencing Center for Infectious Disease"/>
            <person name="Wu L."/>
            <person name="Ma J."/>
        </authorList>
    </citation>
    <scope>NUCLEOTIDE SEQUENCE [LARGE SCALE GENOMIC DNA]</scope>
    <source>
        <strain evidence="7">CGMCC 1.6774</strain>
    </source>
</reference>
<proteinExistence type="inferred from homology"/>
<evidence type="ECO:0000256" key="3">
    <source>
        <dbReference type="ARBA" id="ARBA00023125"/>
    </source>
</evidence>
<dbReference type="EMBL" id="JBHUIW010000018">
    <property type="protein sequence ID" value="MFD2183527.1"/>
    <property type="molecule type" value="Genomic_DNA"/>
</dbReference>
<dbReference type="InterPro" id="IPR000847">
    <property type="entry name" value="LysR_HTH_N"/>
</dbReference>
<keyword evidence="4" id="KW-0804">Transcription</keyword>
<evidence type="ECO:0000256" key="4">
    <source>
        <dbReference type="ARBA" id="ARBA00023163"/>
    </source>
</evidence>
<keyword evidence="3" id="KW-0238">DNA-binding</keyword>
<dbReference type="SUPFAM" id="SSF53850">
    <property type="entry name" value="Periplasmic binding protein-like II"/>
    <property type="match status" value="1"/>
</dbReference>
<dbReference type="InterPro" id="IPR036390">
    <property type="entry name" value="WH_DNA-bd_sf"/>
</dbReference>
<dbReference type="InterPro" id="IPR005119">
    <property type="entry name" value="LysR_subst-bd"/>
</dbReference>
<gene>
    <name evidence="6" type="ORF">ACFSOX_15335</name>
</gene>
<dbReference type="InterPro" id="IPR036388">
    <property type="entry name" value="WH-like_DNA-bd_sf"/>
</dbReference>
<name>A0ABW5AN48_9BRAD</name>
<dbReference type="Pfam" id="PF00126">
    <property type="entry name" value="HTH_1"/>
    <property type="match status" value="1"/>
</dbReference>
<dbReference type="PRINTS" id="PR00039">
    <property type="entry name" value="HTHLYSR"/>
</dbReference>
<organism evidence="6 7">
    <name type="scientific">Rhodoplanes azumiensis</name>
    <dbReference type="NCBI Taxonomy" id="1897628"/>
    <lineage>
        <taxon>Bacteria</taxon>
        <taxon>Pseudomonadati</taxon>
        <taxon>Pseudomonadota</taxon>
        <taxon>Alphaproteobacteria</taxon>
        <taxon>Hyphomicrobiales</taxon>
        <taxon>Nitrobacteraceae</taxon>
        <taxon>Rhodoplanes</taxon>
    </lineage>
</organism>
<accession>A0ABW5AN48</accession>
<dbReference type="Proteomes" id="UP001597314">
    <property type="component" value="Unassembled WGS sequence"/>
</dbReference>
<evidence type="ECO:0000313" key="7">
    <source>
        <dbReference type="Proteomes" id="UP001597314"/>
    </source>
</evidence>
<dbReference type="PANTHER" id="PTHR30126">
    <property type="entry name" value="HTH-TYPE TRANSCRIPTIONAL REGULATOR"/>
    <property type="match status" value="1"/>
</dbReference>
<evidence type="ECO:0000256" key="1">
    <source>
        <dbReference type="ARBA" id="ARBA00009437"/>
    </source>
</evidence>
<sequence length="302" mass="32701">MDLDWLKDVVALAEHRSFSRAAEARHVSQPAFSRRIRACEDWVGTPLFARETGGVTLTAAGRLLAPRIESLLRDLDTARRDARNLGARELATVSIAATHALSFTFFPAWIRRHVEFEAMGTLNLLSDSMAACEQMMLAGEVHFLLCHCRPEAPGRFAPDRFESIRVGDDVLVPLCAPGSDGRPAWPLPGVSGPPARRARLLAYSRASGLGRIVSGHPATREAAAQLETGFTSHLAATLLTMAREGHGVAWLPRTLAADDIAQGRLVRAGAEPFDIPIEIRLFRAPTCRNSAADALWSGLTAA</sequence>
<comment type="similarity">
    <text evidence="1">Belongs to the LysR transcriptional regulatory family.</text>
</comment>
<keyword evidence="2" id="KW-0805">Transcription regulation</keyword>
<comment type="caution">
    <text evidence="6">The sequence shown here is derived from an EMBL/GenBank/DDBJ whole genome shotgun (WGS) entry which is preliminary data.</text>
</comment>
<evidence type="ECO:0000256" key="2">
    <source>
        <dbReference type="ARBA" id="ARBA00023015"/>
    </source>
</evidence>
<dbReference type="PANTHER" id="PTHR30126:SF2">
    <property type="entry name" value="HTH-TYPE TRANSCRIPTIONAL REGULATOR YJIE"/>
    <property type="match status" value="1"/>
</dbReference>
<dbReference type="CDD" id="cd05466">
    <property type="entry name" value="PBP2_LTTR_substrate"/>
    <property type="match status" value="1"/>
</dbReference>
<feature type="domain" description="HTH lysR-type" evidence="5">
    <location>
        <begin position="1"/>
        <end position="58"/>
    </location>
</feature>
<keyword evidence="7" id="KW-1185">Reference proteome</keyword>